<proteinExistence type="predicted"/>
<dbReference type="CDD" id="cd06462">
    <property type="entry name" value="Peptidase_S24_S26"/>
    <property type="match status" value="1"/>
</dbReference>
<protein>
    <recommendedName>
        <fullName evidence="1">HTH cro/C1-type domain-containing protein</fullName>
    </recommendedName>
</protein>
<dbReference type="Gene3D" id="1.10.260.40">
    <property type="entry name" value="lambda repressor-like DNA-binding domains"/>
    <property type="match status" value="1"/>
</dbReference>
<dbReference type="Pfam" id="PF00717">
    <property type="entry name" value="Peptidase_S24"/>
    <property type="match status" value="1"/>
</dbReference>
<evidence type="ECO:0000313" key="3">
    <source>
        <dbReference type="Proteomes" id="UP000188481"/>
    </source>
</evidence>
<reference evidence="2 3" key="1">
    <citation type="submission" date="2016-10" db="EMBL/GenBank/DDBJ databases">
        <title>Rodentibacter gen. nov. and new species.</title>
        <authorList>
            <person name="Christensen H."/>
        </authorList>
    </citation>
    <scope>NUCLEOTIDE SEQUENCE [LARGE SCALE GENOMIC DNA]</scope>
    <source>
        <strain evidence="3">ppn416</strain>
    </source>
</reference>
<dbReference type="GO" id="GO:0003677">
    <property type="term" value="F:DNA binding"/>
    <property type="evidence" value="ECO:0007669"/>
    <property type="project" value="InterPro"/>
</dbReference>
<organism evidence="2 3">
    <name type="scientific">Rodentibacter genomosp. 1</name>
    <dbReference type="NCBI Taxonomy" id="1908264"/>
    <lineage>
        <taxon>Bacteria</taxon>
        <taxon>Pseudomonadati</taxon>
        <taxon>Pseudomonadota</taxon>
        <taxon>Gammaproteobacteria</taxon>
        <taxon>Pasteurellales</taxon>
        <taxon>Pasteurellaceae</taxon>
        <taxon>Rodentibacter</taxon>
    </lineage>
</organism>
<dbReference type="Proteomes" id="UP000188481">
    <property type="component" value="Unassembled WGS sequence"/>
</dbReference>
<feature type="domain" description="HTH cro/C1-type" evidence="1">
    <location>
        <begin position="23"/>
        <end position="63"/>
    </location>
</feature>
<dbReference type="EMBL" id="MLHN01000005">
    <property type="protein sequence ID" value="OOF51436.1"/>
    <property type="molecule type" value="Genomic_DNA"/>
</dbReference>
<comment type="caution">
    <text evidence="2">The sequence shown here is derived from an EMBL/GenBank/DDBJ whole genome shotgun (WGS) entry which is preliminary data.</text>
</comment>
<dbReference type="SUPFAM" id="SSF51306">
    <property type="entry name" value="LexA/Signal peptidase"/>
    <property type="match status" value="1"/>
</dbReference>
<evidence type="ECO:0000259" key="1">
    <source>
        <dbReference type="PROSITE" id="PS50943"/>
    </source>
</evidence>
<keyword evidence="3" id="KW-1185">Reference proteome</keyword>
<dbReference type="RefSeq" id="WP_077541484.1">
    <property type="nucleotide sequence ID" value="NZ_MLHN01000005.1"/>
</dbReference>
<name>A0A1V3J7T8_9PAST</name>
<dbReference type="InterPro" id="IPR010982">
    <property type="entry name" value="Lambda_DNA-bd_dom_sf"/>
</dbReference>
<dbReference type="STRING" id="1908264.BKK54_03225"/>
<dbReference type="SUPFAM" id="SSF47413">
    <property type="entry name" value="lambda repressor-like DNA-binding domains"/>
    <property type="match status" value="1"/>
</dbReference>
<sequence>MREKWNEIVRRRIKEINIPRPVFAERVGISSPALGHWLNGTRKPNLEDIARMFYLLGIDSVTLHSDGLVSLQEVHEVSQIEGVALIGSLDFGFKEMGNATEQTQFVAEEKRLYVDFRSSDPRPYALKIKGTALIPRIRRDEIIVVEPMLKQPSVGDDVVLIVKATGEYLIKNINTLAVNAEDPHIFADINDRTLLCAFKKCEVDIHPITGIVGQDKIVR</sequence>
<dbReference type="SMART" id="SM00530">
    <property type="entry name" value="HTH_XRE"/>
    <property type="match status" value="1"/>
</dbReference>
<dbReference type="CDD" id="cd00093">
    <property type="entry name" value="HTH_XRE"/>
    <property type="match status" value="1"/>
</dbReference>
<dbReference type="AlphaFoldDB" id="A0A1V3J7T8"/>
<evidence type="ECO:0000313" key="2">
    <source>
        <dbReference type="EMBL" id="OOF51436.1"/>
    </source>
</evidence>
<accession>A0A1V3J7T8</accession>
<dbReference type="PROSITE" id="PS50943">
    <property type="entry name" value="HTH_CROC1"/>
    <property type="match status" value="1"/>
</dbReference>
<gene>
    <name evidence="2" type="ORF">BKK54_03225</name>
</gene>
<dbReference type="InterPro" id="IPR015927">
    <property type="entry name" value="Peptidase_S24_S26A/B/C"/>
</dbReference>
<dbReference type="InterPro" id="IPR001387">
    <property type="entry name" value="Cro/C1-type_HTH"/>
</dbReference>
<dbReference type="InterPro" id="IPR036286">
    <property type="entry name" value="LexA/Signal_pep-like_sf"/>
</dbReference>